<keyword evidence="2" id="KW-0479">Metal-binding</keyword>
<comment type="similarity">
    <text evidence="1 2">Belongs to the metallophosphoesterase superfamily. YfcE family.</text>
</comment>
<dbReference type="InterPro" id="IPR000979">
    <property type="entry name" value="Phosphodiesterase_MJ0936/Vps29"/>
</dbReference>
<organism evidence="4 5">
    <name type="scientific">Metabacillus bambusae</name>
    <dbReference type="NCBI Taxonomy" id="2795218"/>
    <lineage>
        <taxon>Bacteria</taxon>
        <taxon>Bacillati</taxon>
        <taxon>Bacillota</taxon>
        <taxon>Bacilli</taxon>
        <taxon>Bacillales</taxon>
        <taxon>Bacillaceae</taxon>
        <taxon>Metabacillus</taxon>
    </lineage>
</organism>
<dbReference type="NCBIfam" id="TIGR00040">
    <property type="entry name" value="yfcE"/>
    <property type="match status" value="1"/>
</dbReference>
<dbReference type="RefSeq" id="WP_207981975.1">
    <property type="nucleotide sequence ID" value="NZ_JAGDEL010000030.1"/>
</dbReference>
<name>A0ABS3N9W7_9BACI</name>
<dbReference type="CDD" id="cd00841">
    <property type="entry name" value="MPP_YfcE"/>
    <property type="match status" value="1"/>
</dbReference>
<feature type="domain" description="Calcineurin-like phosphoesterase" evidence="3">
    <location>
        <begin position="1"/>
        <end position="145"/>
    </location>
</feature>
<sequence length="170" mass="19138">MKVLIMSDSHGLTTEIDDIKNRHINEVDFMLHCGDSELSGESSELIAFKGVKGNCDYGSNLPDEIIEELGDYTLYMTHGHLYNVKATLMNLKYRALEINAKIACYGHSHIAGAEIIDGVLFINPGSIRLPVLRRQKTYAILDVENTLAKVTFYEVNGREVEELSRQFTLE</sequence>
<dbReference type="EC" id="3.1.4.-" evidence="2"/>
<dbReference type="PANTHER" id="PTHR11124">
    <property type="entry name" value="VACUOLAR SORTING PROTEIN VPS29"/>
    <property type="match status" value="1"/>
</dbReference>
<keyword evidence="5" id="KW-1185">Reference proteome</keyword>
<evidence type="ECO:0000313" key="4">
    <source>
        <dbReference type="EMBL" id="MBO1515085.1"/>
    </source>
</evidence>
<dbReference type="SUPFAM" id="SSF56300">
    <property type="entry name" value="Metallo-dependent phosphatases"/>
    <property type="match status" value="1"/>
</dbReference>
<dbReference type="Pfam" id="PF12850">
    <property type="entry name" value="Metallophos_2"/>
    <property type="match status" value="1"/>
</dbReference>
<protein>
    <recommendedName>
        <fullName evidence="2">Phosphoesterase</fullName>
        <ecNumber evidence="2">3.1.4.-</ecNumber>
    </recommendedName>
</protein>
<evidence type="ECO:0000256" key="1">
    <source>
        <dbReference type="ARBA" id="ARBA00008950"/>
    </source>
</evidence>
<dbReference type="Proteomes" id="UP000663981">
    <property type="component" value="Unassembled WGS sequence"/>
</dbReference>
<comment type="caution">
    <text evidence="4">The sequence shown here is derived from an EMBL/GenBank/DDBJ whole genome shotgun (WGS) entry which is preliminary data.</text>
</comment>
<evidence type="ECO:0000313" key="5">
    <source>
        <dbReference type="Proteomes" id="UP000663981"/>
    </source>
</evidence>
<proteinExistence type="inferred from homology"/>
<dbReference type="EMBL" id="JAGDEL010000030">
    <property type="protein sequence ID" value="MBO1515085.1"/>
    <property type="molecule type" value="Genomic_DNA"/>
</dbReference>
<gene>
    <name evidence="4" type="ORF">I7822_26010</name>
</gene>
<dbReference type="InterPro" id="IPR029052">
    <property type="entry name" value="Metallo-depent_PP-like"/>
</dbReference>
<comment type="cofactor">
    <cofactor evidence="2">
        <name>a divalent metal cation</name>
        <dbReference type="ChEBI" id="CHEBI:60240"/>
    </cofactor>
</comment>
<accession>A0ABS3N9W7</accession>
<dbReference type="InterPro" id="IPR041802">
    <property type="entry name" value="MPP_YfcE"/>
</dbReference>
<evidence type="ECO:0000259" key="3">
    <source>
        <dbReference type="Pfam" id="PF12850"/>
    </source>
</evidence>
<evidence type="ECO:0000256" key="2">
    <source>
        <dbReference type="RuleBase" id="RU362039"/>
    </source>
</evidence>
<dbReference type="InterPro" id="IPR024654">
    <property type="entry name" value="Calcineurin-like_PHP_lpxH"/>
</dbReference>
<dbReference type="Gene3D" id="3.60.21.10">
    <property type="match status" value="1"/>
</dbReference>
<reference evidence="4 5" key="1">
    <citation type="submission" date="2021-03" db="EMBL/GenBank/DDBJ databases">
        <title>Whole genome sequence of Metabacillus bambusae BG109.</title>
        <authorList>
            <person name="Jeong J.W."/>
        </authorList>
    </citation>
    <scope>NUCLEOTIDE SEQUENCE [LARGE SCALE GENOMIC DNA]</scope>
    <source>
        <strain evidence="4 5">BG109</strain>
    </source>
</reference>